<keyword evidence="3" id="KW-1185">Reference proteome</keyword>
<dbReference type="InterPro" id="IPR036249">
    <property type="entry name" value="Thioredoxin-like_sf"/>
</dbReference>
<evidence type="ECO:0000259" key="1">
    <source>
        <dbReference type="Pfam" id="PF00462"/>
    </source>
</evidence>
<evidence type="ECO:0000313" key="2">
    <source>
        <dbReference type="EMBL" id="GGK76685.1"/>
    </source>
</evidence>
<accession>A0ABQ2FA59</accession>
<evidence type="ECO:0000313" key="3">
    <source>
        <dbReference type="Proteomes" id="UP000662111"/>
    </source>
</evidence>
<dbReference type="SUPFAM" id="SSF52833">
    <property type="entry name" value="Thioredoxin-like"/>
    <property type="match status" value="1"/>
</dbReference>
<comment type="caution">
    <text evidence="2">The sequence shown here is derived from an EMBL/GenBank/DDBJ whole genome shotgun (WGS) entry which is preliminary data.</text>
</comment>
<sequence>MQCTATYRALDKLGLDYTVVRIDEDEEALTAIMAMGYMQAPVVMAGAQHWSGFRPDLIKALAVQTSVA</sequence>
<dbReference type="Proteomes" id="UP000662111">
    <property type="component" value="Unassembled WGS sequence"/>
</dbReference>
<dbReference type="EMBL" id="BMLB01000006">
    <property type="protein sequence ID" value="GGK76685.1"/>
    <property type="molecule type" value="Genomic_DNA"/>
</dbReference>
<reference evidence="3" key="1">
    <citation type="journal article" date="2019" name="Int. J. Syst. Evol. Microbiol.">
        <title>The Global Catalogue of Microorganisms (GCM) 10K type strain sequencing project: providing services to taxonomists for standard genome sequencing and annotation.</title>
        <authorList>
            <consortium name="The Broad Institute Genomics Platform"/>
            <consortium name="The Broad Institute Genome Sequencing Center for Infectious Disease"/>
            <person name="Wu L."/>
            <person name="Ma J."/>
        </authorList>
    </citation>
    <scope>NUCLEOTIDE SEQUENCE [LARGE SCALE GENOMIC DNA]</scope>
    <source>
        <strain evidence="3">CGMCC 1.5362</strain>
    </source>
</reference>
<dbReference type="CDD" id="cd02976">
    <property type="entry name" value="NrdH"/>
    <property type="match status" value="1"/>
</dbReference>
<gene>
    <name evidence="2" type="ORF">GCM10011509_26610</name>
</gene>
<dbReference type="InterPro" id="IPR002109">
    <property type="entry name" value="Glutaredoxin"/>
</dbReference>
<dbReference type="Pfam" id="PF00462">
    <property type="entry name" value="Glutaredoxin"/>
    <property type="match status" value="1"/>
</dbReference>
<organism evidence="2 3">
    <name type="scientific">Ornithinimicrobium pekingense</name>
    <dbReference type="NCBI Taxonomy" id="384677"/>
    <lineage>
        <taxon>Bacteria</taxon>
        <taxon>Bacillati</taxon>
        <taxon>Actinomycetota</taxon>
        <taxon>Actinomycetes</taxon>
        <taxon>Micrococcales</taxon>
        <taxon>Ornithinimicrobiaceae</taxon>
        <taxon>Ornithinimicrobium</taxon>
    </lineage>
</organism>
<dbReference type="Gene3D" id="3.40.30.10">
    <property type="entry name" value="Glutaredoxin"/>
    <property type="match status" value="1"/>
</dbReference>
<feature type="domain" description="Glutaredoxin" evidence="1">
    <location>
        <begin position="2"/>
        <end position="50"/>
    </location>
</feature>
<name>A0ABQ2FA59_9MICO</name>
<proteinExistence type="predicted"/>
<protein>
    <submittedName>
        <fullName evidence="2">NrdH-redoxin</fullName>
    </submittedName>
</protein>